<dbReference type="Proteomes" id="UP000629468">
    <property type="component" value="Unassembled WGS sequence"/>
</dbReference>
<comment type="caution">
    <text evidence="1">The sequence shown here is derived from an EMBL/GenBank/DDBJ whole genome shotgun (WGS) entry which is preliminary data.</text>
</comment>
<dbReference type="EMBL" id="JABXXO010000001">
    <property type="protein sequence ID" value="KAF7785209.1"/>
    <property type="molecule type" value="Genomic_DNA"/>
</dbReference>
<accession>A0A8H7FCK7</accession>
<evidence type="ECO:0000313" key="2">
    <source>
        <dbReference type="Proteomes" id="UP000629468"/>
    </source>
</evidence>
<gene>
    <name evidence="1" type="ORF">Agabi119p4_1374</name>
</gene>
<dbReference type="AlphaFoldDB" id="A0A8H7FCK7"/>
<reference evidence="1 2" key="1">
    <citation type="journal article" name="Sci. Rep.">
        <title>Telomere-to-telomere assembled and centromere annotated genomes of the two main subspecies of the button mushroom Agaricus bisporus reveal especially polymorphic chromosome ends.</title>
        <authorList>
            <person name="Sonnenberg A.S.M."/>
            <person name="Sedaghat-Telgerd N."/>
            <person name="Lavrijssen B."/>
            <person name="Ohm R.A."/>
            <person name="Hendrickx P.M."/>
            <person name="Scholtmeijer K."/>
            <person name="Baars J.J.P."/>
            <person name="van Peer A."/>
        </authorList>
    </citation>
    <scope>NUCLEOTIDE SEQUENCE [LARGE SCALE GENOMIC DNA]</scope>
    <source>
        <strain evidence="1 2">H119_p4</strain>
    </source>
</reference>
<name>A0A8H7FCK7_AGABI</name>
<sequence length="154" mass="17436">MTLEQPLAFVLPYDLLLLYKTDSNLSPTLQMSSTLFSGTHRRKSSVYRRVATTNDSGIDFGTSLDCPFEEYDDAEELDLEFKSQFLRCVRHLIDIRLFNDFDVTSATAIVRSESANHTGPHAVDAAIPLDTTTFANHERQMVSLVQHWPSCTNF</sequence>
<protein>
    <submittedName>
        <fullName evidence="1">Uncharacterized protein</fullName>
    </submittedName>
</protein>
<organism evidence="1 2">
    <name type="scientific">Agaricus bisporus var. burnettii</name>
    <dbReference type="NCBI Taxonomy" id="192524"/>
    <lineage>
        <taxon>Eukaryota</taxon>
        <taxon>Fungi</taxon>
        <taxon>Dikarya</taxon>
        <taxon>Basidiomycota</taxon>
        <taxon>Agaricomycotina</taxon>
        <taxon>Agaricomycetes</taxon>
        <taxon>Agaricomycetidae</taxon>
        <taxon>Agaricales</taxon>
        <taxon>Agaricineae</taxon>
        <taxon>Agaricaceae</taxon>
        <taxon>Agaricus</taxon>
    </lineage>
</organism>
<proteinExistence type="predicted"/>
<evidence type="ECO:0000313" key="1">
    <source>
        <dbReference type="EMBL" id="KAF7785209.1"/>
    </source>
</evidence>